<keyword evidence="7 10" id="KW-0238">DNA-binding</keyword>
<dbReference type="PRINTS" id="PR00032">
    <property type="entry name" value="HTHARAC"/>
</dbReference>
<dbReference type="GO" id="GO:0005737">
    <property type="term" value="C:cytoplasm"/>
    <property type="evidence" value="ECO:0007669"/>
    <property type="project" value="UniProtKB-SubCell"/>
</dbReference>
<comment type="subcellular location">
    <subcellularLocation>
        <location evidence="1">Cytoplasm</location>
    </subcellularLocation>
</comment>
<evidence type="ECO:0000313" key="10">
    <source>
        <dbReference type="EMBL" id="BCJ95872.1"/>
    </source>
</evidence>
<dbReference type="Gene3D" id="1.10.10.60">
    <property type="entry name" value="Homeodomain-like"/>
    <property type="match status" value="2"/>
</dbReference>
<evidence type="ECO:0000313" key="11">
    <source>
        <dbReference type="Proteomes" id="UP000515561"/>
    </source>
</evidence>
<dbReference type="CDD" id="cd17536">
    <property type="entry name" value="REC_YesN-like"/>
    <property type="match status" value="1"/>
</dbReference>
<dbReference type="InterPro" id="IPR018060">
    <property type="entry name" value="HTH_AraC"/>
</dbReference>
<dbReference type="PROSITE" id="PS01124">
    <property type="entry name" value="HTH_ARAC_FAMILY_2"/>
    <property type="match status" value="1"/>
</dbReference>
<dbReference type="GO" id="GO:0003700">
    <property type="term" value="F:DNA-binding transcription factor activity"/>
    <property type="evidence" value="ECO:0007669"/>
    <property type="project" value="InterPro"/>
</dbReference>
<evidence type="ECO:0000256" key="1">
    <source>
        <dbReference type="ARBA" id="ARBA00004496"/>
    </source>
</evidence>
<dbReference type="SMART" id="SM00342">
    <property type="entry name" value="HTH_ARAC"/>
    <property type="match status" value="1"/>
</dbReference>
<dbReference type="InterPro" id="IPR018062">
    <property type="entry name" value="HTH_AraC-typ_CS"/>
</dbReference>
<dbReference type="SMART" id="SM00448">
    <property type="entry name" value="REC"/>
    <property type="match status" value="1"/>
</dbReference>
<dbReference type="KEGG" id="acel:acsn021_34410"/>
<dbReference type="GO" id="GO:0000160">
    <property type="term" value="P:phosphorelay signal transduction system"/>
    <property type="evidence" value="ECO:0007669"/>
    <property type="project" value="UniProtKB-KW"/>
</dbReference>
<reference evidence="10 11" key="1">
    <citation type="journal article" date="2016" name="Int. J. Syst. Evol. Microbiol.">
        <title>Descriptions of Anaerotaenia torta gen. nov., sp. nov. and Anaerocolumna cellulosilytica gen. nov., sp. nov. isolated from a methanogenic reactor of cattle waste.</title>
        <authorList>
            <person name="Uek A."/>
            <person name="Ohtaki Y."/>
            <person name="Kaku N."/>
            <person name="Ueki K."/>
        </authorList>
    </citation>
    <scope>NUCLEOTIDE SEQUENCE [LARGE SCALE GENOMIC DNA]</scope>
    <source>
        <strain evidence="10 11">SN021</strain>
    </source>
</reference>
<dbReference type="PANTHER" id="PTHR42713:SF3">
    <property type="entry name" value="TRANSCRIPTIONAL REGULATORY PROTEIN HPTR"/>
    <property type="match status" value="1"/>
</dbReference>
<dbReference type="InterPro" id="IPR011006">
    <property type="entry name" value="CheY-like_superfamily"/>
</dbReference>
<dbReference type="Pfam" id="PF00072">
    <property type="entry name" value="Response_reg"/>
    <property type="match status" value="1"/>
</dbReference>
<dbReference type="PROSITE" id="PS00041">
    <property type="entry name" value="HTH_ARAC_FAMILY_1"/>
    <property type="match status" value="1"/>
</dbReference>
<evidence type="ECO:0000256" key="5">
    <source>
        <dbReference type="ARBA" id="ARBA00023012"/>
    </source>
</evidence>
<comment type="function">
    <text evidence="9">May play the central regulatory role in sporulation. It may be an element of the effector pathway responsible for the activation of sporulation genes in response to nutritional stress. Spo0A may act in concert with spo0H (a sigma factor) to control the expression of some genes that are critical to the sporulation process.</text>
</comment>
<evidence type="ECO:0000256" key="7">
    <source>
        <dbReference type="ARBA" id="ARBA00023125"/>
    </source>
</evidence>
<keyword evidence="8" id="KW-0804">Transcription</keyword>
<dbReference type="GO" id="GO:0043565">
    <property type="term" value="F:sequence-specific DNA binding"/>
    <property type="evidence" value="ECO:0007669"/>
    <property type="project" value="InterPro"/>
</dbReference>
<protein>
    <recommendedName>
        <fullName evidence="2">Stage 0 sporulation protein A homolog</fullName>
    </recommendedName>
</protein>
<evidence type="ECO:0000256" key="2">
    <source>
        <dbReference type="ARBA" id="ARBA00018672"/>
    </source>
</evidence>
<dbReference type="InterPro" id="IPR001789">
    <property type="entry name" value="Sig_transdc_resp-reg_receiver"/>
</dbReference>
<evidence type="ECO:0000256" key="6">
    <source>
        <dbReference type="ARBA" id="ARBA00023015"/>
    </source>
</evidence>
<dbReference type="Proteomes" id="UP000515561">
    <property type="component" value="Chromosome"/>
</dbReference>
<dbReference type="AlphaFoldDB" id="A0A6S6R9C6"/>
<evidence type="ECO:0000256" key="8">
    <source>
        <dbReference type="ARBA" id="ARBA00023163"/>
    </source>
</evidence>
<accession>A0A6S6R9C6</accession>
<gene>
    <name evidence="10" type="ORF">acsn021_34410</name>
</gene>
<dbReference type="SUPFAM" id="SSF46689">
    <property type="entry name" value="Homeodomain-like"/>
    <property type="match status" value="2"/>
</dbReference>
<dbReference type="Pfam" id="PF12833">
    <property type="entry name" value="HTH_18"/>
    <property type="match status" value="1"/>
</dbReference>
<dbReference type="SUPFAM" id="SSF52172">
    <property type="entry name" value="CheY-like"/>
    <property type="match status" value="1"/>
</dbReference>
<dbReference type="InterPro" id="IPR051552">
    <property type="entry name" value="HptR"/>
</dbReference>
<keyword evidence="5" id="KW-0902">Two-component regulatory system</keyword>
<dbReference type="PANTHER" id="PTHR42713">
    <property type="entry name" value="HISTIDINE KINASE-RELATED"/>
    <property type="match status" value="1"/>
</dbReference>
<keyword evidence="4" id="KW-0597">Phosphoprotein</keyword>
<dbReference type="PROSITE" id="PS50110">
    <property type="entry name" value="RESPONSE_REGULATORY"/>
    <property type="match status" value="1"/>
</dbReference>
<keyword evidence="11" id="KW-1185">Reference proteome</keyword>
<dbReference type="InterPro" id="IPR009057">
    <property type="entry name" value="Homeodomain-like_sf"/>
</dbReference>
<keyword evidence="6" id="KW-0805">Transcription regulation</keyword>
<evidence type="ECO:0000256" key="9">
    <source>
        <dbReference type="ARBA" id="ARBA00024867"/>
    </source>
</evidence>
<dbReference type="EMBL" id="AP023367">
    <property type="protein sequence ID" value="BCJ95872.1"/>
    <property type="molecule type" value="Genomic_DNA"/>
</dbReference>
<dbReference type="RefSeq" id="WP_184092269.1">
    <property type="nucleotide sequence ID" value="NZ_AP023367.1"/>
</dbReference>
<keyword evidence="3" id="KW-0963">Cytoplasm</keyword>
<name>A0A6S6R9C6_9FIRM</name>
<organism evidence="10 11">
    <name type="scientific">Anaerocolumna cellulosilytica</name>
    <dbReference type="NCBI Taxonomy" id="433286"/>
    <lineage>
        <taxon>Bacteria</taxon>
        <taxon>Bacillati</taxon>
        <taxon>Bacillota</taxon>
        <taxon>Clostridia</taxon>
        <taxon>Lachnospirales</taxon>
        <taxon>Lachnospiraceae</taxon>
        <taxon>Anaerocolumna</taxon>
    </lineage>
</organism>
<dbReference type="InterPro" id="IPR020449">
    <property type="entry name" value="Tscrpt_reg_AraC-type_HTH"/>
</dbReference>
<dbReference type="Gene3D" id="3.40.50.2300">
    <property type="match status" value="1"/>
</dbReference>
<sequence>MYKLLIIDDEPIVREGIRTLLSWESMGLFICGEGCDGKDGLQKIIALNPDLVLIDIKMPGMSGLEVIKQAKEQGFDGKIIILTGHSDFEFAKSAISLGVRAYLLKPIDEEELEESIRNMVEELEAKKNLDAYFSNSELKAKKELLRRLLLYKVESTDIRGELKQYGLNYHMDNYSVAILSQKRKLFQELEPEEMRKEEAALLGDVERLYLEDKEVFIGKGYTYERFREILKQYSDKRRNINKDKLFITLGHTVNYWEDIHFSYECAKMLSAYQFLYEEADIIDITILRNPKIIQEESLIDLLGSLVEIGDITGIKEVLQRRREYYRVNLWNEADVKVKITQNLIKIHHRLEKNYEIKKQNDTDINDVIELIKNSYTLEIAMEREYEFLINLSSLVGGTSSDNVIKRMLTYMEKNYRTDLKLESIARMFNYNSAYLGKIFKKGTGESFNNVLDSIRIKNAKRLLTESDLKVYQVSEQVGYSNIDYFYSKFKKYVGLSPKEFKNK</sequence>
<evidence type="ECO:0000256" key="3">
    <source>
        <dbReference type="ARBA" id="ARBA00022490"/>
    </source>
</evidence>
<evidence type="ECO:0000256" key="4">
    <source>
        <dbReference type="ARBA" id="ARBA00022553"/>
    </source>
</evidence>
<proteinExistence type="predicted"/>